<dbReference type="InterPro" id="IPR007195">
    <property type="entry name" value="TolB_N"/>
</dbReference>
<feature type="signal peptide" evidence="7">
    <location>
        <begin position="1"/>
        <end position="23"/>
    </location>
</feature>
<evidence type="ECO:0000256" key="3">
    <source>
        <dbReference type="ARBA" id="ARBA00022618"/>
    </source>
</evidence>
<dbReference type="SUPFAM" id="SSF52964">
    <property type="entry name" value="TolB, N-terminal domain"/>
    <property type="match status" value="1"/>
</dbReference>
<evidence type="ECO:0000256" key="5">
    <source>
        <dbReference type="ARBA" id="ARBA00022764"/>
    </source>
</evidence>
<dbReference type="RefSeq" id="WP_120353694.1">
    <property type="nucleotide sequence ID" value="NZ_RAQO01000004.1"/>
</dbReference>
<dbReference type="GO" id="GO:0042597">
    <property type="term" value="C:periplasmic space"/>
    <property type="evidence" value="ECO:0007669"/>
    <property type="project" value="UniProtKB-SubCell"/>
</dbReference>
<keyword evidence="3 7" id="KW-0132">Cell division</keyword>
<comment type="subcellular location">
    <subcellularLocation>
        <location evidence="1 7">Periplasm</location>
    </subcellularLocation>
</comment>
<dbReference type="Gene3D" id="2.120.10.30">
    <property type="entry name" value="TolB, C-terminal domain"/>
    <property type="match status" value="1"/>
</dbReference>
<evidence type="ECO:0000313" key="10">
    <source>
        <dbReference type="Proteomes" id="UP000286482"/>
    </source>
</evidence>
<reference evidence="9 10" key="1">
    <citation type="submission" date="2018-09" db="EMBL/GenBank/DDBJ databases">
        <authorList>
            <person name="Wang Z."/>
        </authorList>
    </citation>
    <scope>NUCLEOTIDE SEQUENCE [LARGE SCALE GENOMIC DNA]</scope>
    <source>
        <strain evidence="9 10">ALS 81</strain>
    </source>
</reference>
<feature type="chain" id="PRO_5019600833" description="Tol-Pal system protein TolB" evidence="7">
    <location>
        <begin position="24"/>
        <end position="448"/>
    </location>
</feature>
<evidence type="ECO:0000256" key="2">
    <source>
        <dbReference type="ARBA" id="ARBA00009820"/>
    </source>
</evidence>
<dbReference type="InterPro" id="IPR014167">
    <property type="entry name" value="Tol-Pal_TolB"/>
</dbReference>
<feature type="domain" description="TolB N-terminal" evidence="8">
    <location>
        <begin position="23"/>
        <end position="126"/>
    </location>
</feature>
<dbReference type="InterPro" id="IPR011659">
    <property type="entry name" value="WD40"/>
</dbReference>
<evidence type="ECO:0000256" key="6">
    <source>
        <dbReference type="ARBA" id="ARBA00023306"/>
    </source>
</evidence>
<dbReference type="PANTHER" id="PTHR36842:SF1">
    <property type="entry name" value="PROTEIN TOLB"/>
    <property type="match status" value="1"/>
</dbReference>
<dbReference type="OrthoDB" id="9802240at2"/>
<comment type="subunit">
    <text evidence="7">The Tol-Pal system is composed of five core proteins: the inner membrane proteins TolA, TolQ and TolR, the periplasmic protein TolB and the outer membrane protein Pal. They form a network linking the inner and outer membranes and the peptidoglycan layer.</text>
</comment>
<proteinExistence type="inferred from homology"/>
<dbReference type="HAMAP" id="MF_00671">
    <property type="entry name" value="TolB"/>
    <property type="match status" value="1"/>
</dbReference>
<dbReference type="EMBL" id="RAQO01000004">
    <property type="protein sequence ID" value="RKF19689.1"/>
    <property type="molecule type" value="Genomic_DNA"/>
</dbReference>
<comment type="function">
    <text evidence="7">Part of the Tol-Pal system, which plays a role in outer membrane invagination during cell division and is important for maintaining outer membrane integrity.</text>
</comment>
<dbReference type="Gene3D" id="3.40.50.10070">
    <property type="entry name" value="TolB, N-terminal domain"/>
    <property type="match status" value="1"/>
</dbReference>
<dbReference type="PANTHER" id="PTHR36842">
    <property type="entry name" value="PROTEIN TOLB HOMOLOG"/>
    <property type="match status" value="1"/>
</dbReference>
<evidence type="ECO:0000256" key="4">
    <source>
        <dbReference type="ARBA" id="ARBA00022729"/>
    </source>
</evidence>
<sequence length="448" mass="49469" precursor="true">MNKWIRVLLGSMVLLHASTQANLEIVITEGIDSARPIAVVPFAYEGFNALPEDISKVITNDLRSSGKFNPVSVSEMPQTPSTSAEVDYAAWTALGVEAVLVGKVEALPDDEYQVSYELVDVLRGQMAKARAADAQTAGLVEDDYLLLNLQSNVRKVQLRQYSHLISDRVYKALTGDRGAFLTRIAYVVVKRGDARPFQLRVADYDGFNERVLLSSDEPIMSPSWSPDGKQLAYVSIENKRHEIFLQEIYTGKRTKLTSFPGINSAPSWSPDGKHMAMVLSKDGQPEIYTMEIATKKLTRITSNRRIDTEPSWSPDSRSLLFSSERGGRPQIYQVDIASGKTKRITWDGEMNLGASLTPDGKALIMVSRVNGEYRIARQDLDSGFVQILTKTGLDESPSVAPNGSMIMYSTVDKGRQVLALVSVDGRFKATLPAREGSVRAPAWSPFLN</sequence>
<gene>
    <name evidence="7 9" type="primary">tolB</name>
    <name evidence="9" type="ORF">DBZ36_04270</name>
</gene>
<keyword evidence="5 7" id="KW-0574">Periplasm</keyword>
<keyword evidence="10" id="KW-1185">Reference proteome</keyword>
<evidence type="ECO:0000259" key="8">
    <source>
        <dbReference type="Pfam" id="PF04052"/>
    </source>
</evidence>
<keyword evidence="4 7" id="KW-0732">Signal</keyword>
<comment type="similarity">
    <text evidence="2 7">Belongs to the TolB family.</text>
</comment>
<comment type="caution">
    <text evidence="9">The sequence shown here is derived from an EMBL/GenBank/DDBJ whole genome shotgun (WGS) entry which is preliminary data.</text>
</comment>
<evidence type="ECO:0000256" key="7">
    <source>
        <dbReference type="HAMAP-Rule" id="MF_00671"/>
    </source>
</evidence>
<accession>A0A420EG57</accession>
<dbReference type="Pfam" id="PF04052">
    <property type="entry name" value="TolB_N"/>
    <property type="match status" value="1"/>
</dbReference>
<dbReference type="GO" id="GO:0051301">
    <property type="term" value="P:cell division"/>
    <property type="evidence" value="ECO:0007669"/>
    <property type="project" value="UniProtKB-UniRule"/>
</dbReference>
<dbReference type="Proteomes" id="UP000286482">
    <property type="component" value="Unassembled WGS sequence"/>
</dbReference>
<organism evidence="9 10">
    <name type="scientific">Alginatibacterium sediminis</name>
    <dbReference type="NCBI Taxonomy" id="2164068"/>
    <lineage>
        <taxon>Bacteria</taxon>
        <taxon>Pseudomonadati</taxon>
        <taxon>Pseudomonadota</taxon>
        <taxon>Gammaproteobacteria</taxon>
        <taxon>Alteromonadales</taxon>
        <taxon>Alteromonadaceae</taxon>
        <taxon>Alginatibacterium</taxon>
    </lineage>
</organism>
<name>A0A420EG57_9ALTE</name>
<dbReference type="InterPro" id="IPR011042">
    <property type="entry name" value="6-blade_b-propeller_TolB-like"/>
</dbReference>
<dbReference type="SUPFAM" id="SSF69304">
    <property type="entry name" value="Tricorn protease N-terminal domain"/>
    <property type="match status" value="1"/>
</dbReference>
<dbReference type="Pfam" id="PF07676">
    <property type="entry name" value="PD40"/>
    <property type="match status" value="5"/>
</dbReference>
<dbReference type="GO" id="GO:0017038">
    <property type="term" value="P:protein import"/>
    <property type="evidence" value="ECO:0007669"/>
    <property type="project" value="InterPro"/>
</dbReference>
<dbReference type="AlphaFoldDB" id="A0A420EG57"/>
<protein>
    <recommendedName>
        <fullName evidence="7">Tol-Pal system protein TolB</fullName>
    </recommendedName>
</protein>
<evidence type="ECO:0000313" key="9">
    <source>
        <dbReference type="EMBL" id="RKF19689.1"/>
    </source>
</evidence>
<dbReference type="NCBIfam" id="TIGR02800">
    <property type="entry name" value="propeller_TolB"/>
    <property type="match status" value="1"/>
</dbReference>
<keyword evidence="6 7" id="KW-0131">Cell cycle</keyword>
<evidence type="ECO:0000256" key="1">
    <source>
        <dbReference type="ARBA" id="ARBA00004418"/>
    </source>
</evidence>